<protein>
    <recommendedName>
        <fullName evidence="5">Phage tail tape measure protein, TP901 family, core region</fullName>
    </recommendedName>
</protein>
<dbReference type="HOGENOM" id="CLU_424337_0_0_5"/>
<evidence type="ECO:0000313" key="3">
    <source>
        <dbReference type="EMBL" id="EJF89113.1"/>
    </source>
</evidence>
<proteinExistence type="predicted"/>
<name>J0ZL34_9HYPH</name>
<keyword evidence="2" id="KW-0472">Membrane</keyword>
<dbReference type="Proteomes" id="UP000008952">
    <property type="component" value="Unassembled WGS sequence"/>
</dbReference>
<evidence type="ECO:0000256" key="1">
    <source>
        <dbReference type="SAM" id="MobiDB-lite"/>
    </source>
</evidence>
<feature type="region of interest" description="Disordered" evidence="1">
    <location>
        <begin position="624"/>
        <end position="645"/>
    </location>
</feature>
<feature type="transmembrane region" description="Helical" evidence="2">
    <location>
        <begin position="395"/>
        <end position="419"/>
    </location>
</feature>
<keyword evidence="2" id="KW-1133">Transmembrane helix</keyword>
<dbReference type="STRING" id="1094558.ME5_01664"/>
<dbReference type="eggNOG" id="COG1511">
    <property type="taxonomic scope" value="Bacteria"/>
</dbReference>
<sequence>MNGLLLKIKSENTAMNFLERVSCLFEIDIKEAEEALNQLGKQFINFSETVKDGAIKAAQAAKEGAIKATRAANGIAQKTTQAAYKNFQSLKTRAQETAGVLGRSFMRTLNAIKEAVSQGKNSFIQAFKTATNQANPHVQKFIEKAKKGFSNLAQSIKGQMQSAFSIQNMFNNALARIDSLADFGKVAQKARIGVESLDILSKSARSLSGDVGAAQNDIQSFADSVSSALADKGSQAAAIFKDLGKSLTDSNGDIEDTAVLIEKLADKMGTLNKVEQETTLKNLGIRDPGMRSYIQSDAETRKGLGETHKKNGAVTTQQVDVAIKAQKAMNELNDAFQGVSNELTTAVAPALSFVSNKLKEFIVFAKENKPVMVGVFAALALGAGTYAMAMASAALATIVAAAPFLAIVAVVTALGLAIYDVTKFLRGQPSVLGDLAKKYPALGKAIEIIGDAWEAVKTRIQPVIDLIKSIGKMIISIFSGDMEGAKEAAFEALNAIKQYFQNAWDDIKNVVSTIVNWVKKKLWELLPNWAKRWLGGEGEEKRAEVEAQSSGDDDLRPPDESVATAQIHLETTNTHAVPENAAEIAKAQKYEDNKQTNVTVGPTTVTVHTNETAKELENIAKKTTNKAFKQSSSISSSGFDDSRQN</sequence>
<evidence type="ECO:0000313" key="4">
    <source>
        <dbReference type="Proteomes" id="UP000008952"/>
    </source>
</evidence>
<gene>
    <name evidence="3" type="ORF">ME5_01664</name>
</gene>
<dbReference type="PATRIC" id="fig|1094558.3.peg.1786"/>
<dbReference type="EMBL" id="AIMB01000008">
    <property type="protein sequence ID" value="EJF89113.1"/>
    <property type="molecule type" value="Genomic_DNA"/>
</dbReference>
<feature type="transmembrane region" description="Helical" evidence="2">
    <location>
        <begin position="371"/>
        <end position="389"/>
    </location>
</feature>
<comment type="caution">
    <text evidence="3">The sequence shown here is derived from an EMBL/GenBank/DDBJ whole genome shotgun (WGS) entry which is preliminary data.</text>
</comment>
<accession>J0ZL34</accession>
<reference evidence="3 4" key="1">
    <citation type="submission" date="2012-03" db="EMBL/GenBank/DDBJ databases">
        <title>The Genome Sequence of Bartonella tamiae Th239.</title>
        <authorList>
            <consortium name="The Broad Institute Genome Sequencing Platform"/>
            <consortium name="The Broad Institute Genome Sequencing Center for Infectious Disease"/>
            <person name="Feldgarden M."/>
            <person name="Kirby J."/>
            <person name="Kosoy M."/>
            <person name="Birtles R."/>
            <person name="Probert W.S."/>
            <person name="Chiaraviglio L."/>
            <person name="Young S.K."/>
            <person name="Zeng Q."/>
            <person name="Gargeya S."/>
            <person name="Fitzgerald M."/>
            <person name="Haas B."/>
            <person name="Abouelleil A."/>
            <person name="Alvarado L."/>
            <person name="Arachchi H.M."/>
            <person name="Berlin A."/>
            <person name="Chapman S.B."/>
            <person name="Gearin G."/>
            <person name="Goldberg J."/>
            <person name="Griggs A."/>
            <person name="Gujja S."/>
            <person name="Hansen M."/>
            <person name="Heiman D."/>
            <person name="Howarth C."/>
            <person name="Larimer J."/>
            <person name="Lui A."/>
            <person name="MacDonald P.J.P."/>
            <person name="McCowen C."/>
            <person name="Montmayeur A."/>
            <person name="Murphy C."/>
            <person name="Neiman D."/>
            <person name="Pearson M."/>
            <person name="Priest M."/>
            <person name="Roberts A."/>
            <person name="Saif S."/>
            <person name="Shea T."/>
            <person name="Sisk P."/>
            <person name="Stolte C."/>
            <person name="Sykes S."/>
            <person name="Wortman J."/>
            <person name="Nusbaum C."/>
            <person name="Birren B."/>
        </authorList>
    </citation>
    <scope>NUCLEOTIDE SEQUENCE [LARGE SCALE GENOMIC DNA]</scope>
    <source>
        <strain evidence="3 4">Th239</strain>
    </source>
</reference>
<dbReference type="OrthoDB" id="2137849at2"/>
<feature type="region of interest" description="Disordered" evidence="1">
    <location>
        <begin position="537"/>
        <end position="559"/>
    </location>
</feature>
<keyword evidence="2" id="KW-0812">Transmembrane</keyword>
<organism evidence="3 4">
    <name type="scientific">Bartonella tamiae Th239</name>
    <dbReference type="NCBI Taxonomy" id="1094558"/>
    <lineage>
        <taxon>Bacteria</taxon>
        <taxon>Pseudomonadati</taxon>
        <taxon>Pseudomonadota</taxon>
        <taxon>Alphaproteobacteria</taxon>
        <taxon>Hyphomicrobiales</taxon>
        <taxon>Bartonellaceae</taxon>
        <taxon>Bartonella</taxon>
    </lineage>
</organism>
<dbReference type="AlphaFoldDB" id="J0ZL34"/>
<dbReference type="Gene3D" id="1.20.120.20">
    <property type="entry name" value="Apolipoprotein"/>
    <property type="match status" value="1"/>
</dbReference>
<evidence type="ECO:0000256" key="2">
    <source>
        <dbReference type="SAM" id="Phobius"/>
    </source>
</evidence>
<keyword evidence="4" id="KW-1185">Reference proteome</keyword>
<evidence type="ECO:0008006" key="5">
    <source>
        <dbReference type="Google" id="ProtNLM"/>
    </source>
</evidence>